<evidence type="ECO:0000259" key="2">
    <source>
        <dbReference type="Pfam" id="PF01321"/>
    </source>
</evidence>
<dbReference type="InterPro" id="IPR000994">
    <property type="entry name" value="Pept_M24"/>
</dbReference>
<feature type="domain" description="Creatinase N-terminal" evidence="2">
    <location>
        <begin position="31"/>
        <end position="160"/>
    </location>
</feature>
<dbReference type="GO" id="GO:0004177">
    <property type="term" value="F:aminopeptidase activity"/>
    <property type="evidence" value="ECO:0007669"/>
    <property type="project" value="UniProtKB-KW"/>
</dbReference>
<dbReference type="InterPro" id="IPR036005">
    <property type="entry name" value="Creatinase/aminopeptidase-like"/>
</dbReference>
<evidence type="ECO:0000313" key="4">
    <source>
        <dbReference type="Proteomes" id="UP000763802"/>
    </source>
</evidence>
<dbReference type="Gene3D" id="3.40.350.10">
    <property type="entry name" value="Creatinase/prolidase N-terminal domain"/>
    <property type="match status" value="1"/>
</dbReference>
<dbReference type="RefSeq" id="WP_215193759.1">
    <property type="nucleotide sequence ID" value="NZ_JAHHDY010000010.1"/>
</dbReference>
<dbReference type="InterPro" id="IPR000587">
    <property type="entry name" value="Creatinase_N"/>
</dbReference>
<dbReference type="InterPro" id="IPR050659">
    <property type="entry name" value="Peptidase_M24B"/>
</dbReference>
<keyword evidence="3" id="KW-0645">Protease</keyword>
<feature type="domain" description="Peptidase M24" evidence="1">
    <location>
        <begin position="169"/>
        <end position="385"/>
    </location>
</feature>
<dbReference type="Proteomes" id="UP000763802">
    <property type="component" value="Unassembled WGS sequence"/>
</dbReference>
<dbReference type="Pfam" id="PF01321">
    <property type="entry name" value="Creatinase_N"/>
    <property type="match status" value="1"/>
</dbReference>
<keyword evidence="4" id="KW-1185">Reference proteome</keyword>
<dbReference type="Pfam" id="PF00557">
    <property type="entry name" value="Peptidase_M24"/>
    <property type="match status" value="1"/>
</dbReference>
<keyword evidence="3" id="KW-0378">Hydrolase</keyword>
<name>A0ABS5WPU8_9RHOB</name>
<dbReference type="SUPFAM" id="SSF53092">
    <property type="entry name" value="Creatinase/prolidase N-terminal domain"/>
    <property type="match status" value="1"/>
</dbReference>
<evidence type="ECO:0000313" key="3">
    <source>
        <dbReference type="EMBL" id="MBT3141162.1"/>
    </source>
</evidence>
<proteinExistence type="predicted"/>
<sequence length="405" mass="45388">MTTTTPRPDFYRYHNGVKAPLPFAEAEYEARLTELRERMDAAGATAAVFTSMHNIAYYSGFLYCSFGRPYGLVVTETECVTISAGIDAGQPWRRSFADNITYTDWQRDNYWRAILSVTGPGKVIGYEGDHLTLMQRDKMEDFLKPATMVDLFETTMRQRMNKSEAEIALIRHGANVADVGGYAIRDAVKAGVREIDVAMAGRDAMEAEIAKRFPDAEYRDTWVWFQSGINTDGAHNPVTGRVLERGDILSLNTFPMISAYYTALERTMFVQEVDPASLKVWEANVAAHEYGMSLLKPGVSCSEVTHKINEFFEERDLLQYRTFGYGHSFGVLSHFYGREAGLELREDIDTVLEPGMVISMEPMLTIANGEPGAGGYREHDILVINDDGNENITGYPYGPEFNVVG</sequence>
<dbReference type="EMBL" id="JAHHDY010000010">
    <property type="protein sequence ID" value="MBT3141162.1"/>
    <property type="molecule type" value="Genomic_DNA"/>
</dbReference>
<dbReference type="PANTHER" id="PTHR46112">
    <property type="entry name" value="AMINOPEPTIDASE"/>
    <property type="match status" value="1"/>
</dbReference>
<dbReference type="SUPFAM" id="SSF55920">
    <property type="entry name" value="Creatinase/aminopeptidase"/>
    <property type="match status" value="1"/>
</dbReference>
<gene>
    <name evidence="3" type="ORF">KL867_08865</name>
</gene>
<reference evidence="3 4" key="1">
    <citation type="submission" date="2021-05" db="EMBL/GenBank/DDBJ databases">
        <title>Draft genomes of marine bacteria isolated from model chitin particles.</title>
        <authorList>
            <person name="Datta M.S."/>
            <person name="Schwartzman J.A."/>
            <person name="Cordero O."/>
        </authorList>
    </citation>
    <scope>NUCLEOTIDE SEQUENCE [LARGE SCALE GENOMIC DNA]</scope>
    <source>
        <strain evidence="3 4">4E07</strain>
    </source>
</reference>
<dbReference type="InterPro" id="IPR029149">
    <property type="entry name" value="Creatin/AminoP/Spt16_N"/>
</dbReference>
<comment type="caution">
    <text evidence="3">The sequence shown here is derived from an EMBL/GenBank/DDBJ whole genome shotgun (WGS) entry which is preliminary data.</text>
</comment>
<dbReference type="PANTHER" id="PTHR46112:SF2">
    <property type="entry name" value="XAA-PRO AMINOPEPTIDASE P-RELATED"/>
    <property type="match status" value="1"/>
</dbReference>
<evidence type="ECO:0000259" key="1">
    <source>
        <dbReference type="Pfam" id="PF00557"/>
    </source>
</evidence>
<accession>A0ABS5WPU8</accession>
<organism evidence="3 4">
    <name type="scientific">Falsiruegeria litorea</name>
    <dbReference type="NCBI Taxonomy" id="1280831"/>
    <lineage>
        <taxon>Bacteria</taxon>
        <taxon>Pseudomonadati</taxon>
        <taxon>Pseudomonadota</taxon>
        <taxon>Alphaproteobacteria</taxon>
        <taxon>Rhodobacterales</taxon>
        <taxon>Roseobacteraceae</taxon>
        <taxon>Falsiruegeria</taxon>
    </lineage>
</organism>
<protein>
    <submittedName>
        <fullName evidence="3">Aminopeptidase P family protein</fullName>
    </submittedName>
</protein>
<dbReference type="Gene3D" id="3.90.230.10">
    <property type="entry name" value="Creatinase/methionine aminopeptidase superfamily"/>
    <property type="match status" value="1"/>
</dbReference>
<keyword evidence="3" id="KW-0031">Aminopeptidase</keyword>